<comment type="caution">
    <text evidence="2">The sequence shown here is derived from an EMBL/GenBank/DDBJ whole genome shotgun (WGS) entry which is preliminary data.</text>
</comment>
<feature type="region of interest" description="Disordered" evidence="1">
    <location>
        <begin position="1"/>
        <end position="26"/>
    </location>
</feature>
<proteinExistence type="predicted"/>
<dbReference type="OrthoDB" id="10346221at2759"/>
<keyword evidence="3" id="KW-1185">Reference proteome</keyword>
<evidence type="ECO:0000256" key="1">
    <source>
        <dbReference type="SAM" id="MobiDB-lite"/>
    </source>
</evidence>
<dbReference type="EMBL" id="JOJR01000189">
    <property type="protein sequence ID" value="RCN42563.1"/>
    <property type="molecule type" value="Genomic_DNA"/>
</dbReference>
<evidence type="ECO:0000313" key="2">
    <source>
        <dbReference type="EMBL" id="RCN42563.1"/>
    </source>
</evidence>
<reference evidence="2 3" key="1">
    <citation type="submission" date="2014-10" db="EMBL/GenBank/DDBJ databases">
        <title>Draft genome of the hookworm Ancylostoma caninum.</title>
        <authorList>
            <person name="Mitreva M."/>
        </authorList>
    </citation>
    <scope>NUCLEOTIDE SEQUENCE [LARGE SCALE GENOMIC DNA]</scope>
    <source>
        <strain evidence="2 3">Baltimore</strain>
    </source>
</reference>
<dbReference type="InterPro" id="IPR013783">
    <property type="entry name" value="Ig-like_fold"/>
</dbReference>
<name>A0A368GDS8_ANCCA</name>
<feature type="non-terminal residue" evidence="2">
    <location>
        <position position="81"/>
    </location>
</feature>
<dbReference type="Proteomes" id="UP000252519">
    <property type="component" value="Unassembled WGS sequence"/>
</dbReference>
<evidence type="ECO:0000313" key="3">
    <source>
        <dbReference type="Proteomes" id="UP000252519"/>
    </source>
</evidence>
<organism evidence="2 3">
    <name type="scientific">Ancylostoma caninum</name>
    <name type="common">Dog hookworm</name>
    <dbReference type="NCBI Taxonomy" id="29170"/>
    <lineage>
        <taxon>Eukaryota</taxon>
        <taxon>Metazoa</taxon>
        <taxon>Ecdysozoa</taxon>
        <taxon>Nematoda</taxon>
        <taxon>Chromadorea</taxon>
        <taxon>Rhabditida</taxon>
        <taxon>Rhabditina</taxon>
        <taxon>Rhabditomorpha</taxon>
        <taxon>Strongyloidea</taxon>
        <taxon>Ancylostomatidae</taxon>
        <taxon>Ancylostomatinae</taxon>
        <taxon>Ancylostoma</taxon>
    </lineage>
</organism>
<dbReference type="SUPFAM" id="SSF48726">
    <property type="entry name" value="Immunoglobulin"/>
    <property type="match status" value="1"/>
</dbReference>
<protein>
    <recommendedName>
        <fullName evidence="4">Ig-like domain-containing protein</fullName>
    </recommendedName>
</protein>
<gene>
    <name evidence="2" type="ORF">ANCCAN_11474</name>
</gene>
<dbReference type="Gene3D" id="2.60.40.10">
    <property type="entry name" value="Immunoglobulins"/>
    <property type="match status" value="1"/>
</dbReference>
<dbReference type="InterPro" id="IPR036179">
    <property type="entry name" value="Ig-like_dom_sf"/>
</dbReference>
<accession>A0A368GDS8</accession>
<dbReference type="STRING" id="29170.A0A368GDS8"/>
<dbReference type="AlphaFoldDB" id="A0A368GDS8"/>
<evidence type="ECO:0008006" key="4">
    <source>
        <dbReference type="Google" id="ProtNLM"/>
    </source>
</evidence>
<sequence>MHAKRALSSRCRATSTGSKADVTPDAEGEYECTGSNKYGQAKGAAKLLVRKAPRLEPFRRPEEVRIAGETIGLPCEATPDD</sequence>